<feature type="transmembrane region" description="Helical" evidence="1">
    <location>
        <begin position="158"/>
        <end position="176"/>
    </location>
</feature>
<feature type="transmembrane region" description="Helical" evidence="1">
    <location>
        <begin position="77"/>
        <end position="97"/>
    </location>
</feature>
<dbReference type="InterPro" id="IPR050879">
    <property type="entry name" value="Acyltransferase_3"/>
</dbReference>
<dbReference type="PANTHER" id="PTHR23028:SF53">
    <property type="entry name" value="ACYL_TRANSF_3 DOMAIN-CONTAINING PROTEIN"/>
    <property type="match status" value="1"/>
</dbReference>
<dbReference type="GO" id="GO:0000271">
    <property type="term" value="P:polysaccharide biosynthetic process"/>
    <property type="evidence" value="ECO:0007669"/>
    <property type="project" value="TreeGrafter"/>
</dbReference>
<evidence type="ECO:0000313" key="4">
    <source>
        <dbReference type="Proteomes" id="UP000184611"/>
    </source>
</evidence>
<feature type="transmembrane region" description="Helical" evidence="1">
    <location>
        <begin position="130"/>
        <end position="151"/>
    </location>
</feature>
<feature type="transmembrane region" description="Helical" evidence="1">
    <location>
        <begin position="313"/>
        <end position="335"/>
    </location>
</feature>
<feature type="domain" description="Acyltransferase 3" evidence="2">
    <location>
        <begin position="5"/>
        <end position="334"/>
    </location>
</feature>
<keyword evidence="3" id="KW-0808">Transferase</keyword>
<reference evidence="4" key="1">
    <citation type="submission" date="2016-12" db="EMBL/GenBank/DDBJ databases">
        <authorList>
            <person name="Varghese N."/>
            <person name="Submissions S."/>
        </authorList>
    </citation>
    <scope>NUCLEOTIDE SEQUENCE [LARGE SCALE GENOMIC DNA]</scope>
    <source>
        <strain evidence="4">DSM 18830</strain>
    </source>
</reference>
<dbReference type="Proteomes" id="UP000184611">
    <property type="component" value="Unassembled WGS sequence"/>
</dbReference>
<protein>
    <submittedName>
        <fullName evidence="3">Peptidoglycan/LPS O-acetylase OafA/YrhL, contains acyltransferase and SGNH-hydrolase domains</fullName>
    </submittedName>
</protein>
<feature type="transmembrane region" description="Helical" evidence="1">
    <location>
        <begin position="214"/>
        <end position="232"/>
    </location>
</feature>
<dbReference type="EMBL" id="FRYK01000001">
    <property type="protein sequence ID" value="SHO72521.1"/>
    <property type="molecule type" value="Genomic_DNA"/>
</dbReference>
<organism evidence="3 4">
    <name type="scientific">Flavobacterium cucumis</name>
    <dbReference type="NCBI Taxonomy" id="416016"/>
    <lineage>
        <taxon>Bacteria</taxon>
        <taxon>Pseudomonadati</taxon>
        <taxon>Bacteroidota</taxon>
        <taxon>Flavobacteriia</taxon>
        <taxon>Flavobacteriales</taxon>
        <taxon>Flavobacteriaceae</taxon>
        <taxon>Flavobacterium</taxon>
    </lineage>
</organism>
<keyword evidence="3" id="KW-0012">Acyltransferase</keyword>
<keyword evidence="3" id="KW-0378">Hydrolase</keyword>
<accession>A0A1M7ZUE8</accession>
<dbReference type="Pfam" id="PF01757">
    <property type="entry name" value="Acyl_transf_3"/>
    <property type="match status" value="1"/>
</dbReference>
<dbReference type="AlphaFoldDB" id="A0A1M7ZUE8"/>
<proteinExistence type="predicted"/>
<feature type="transmembrane region" description="Helical" evidence="1">
    <location>
        <begin position="268"/>
        <end position="287"/>
    </location>
</feature>
<dbReference type="GO" id="GO:0016020">
    <property type="term" value="C:membrane"/>
    <property type="evidence" value="ECO:0007669"/>
    <property type="project" value="TreeGrafter"/>
</dbReference>
<feature type="transmembrane region" description="Helical" evidence="1">
    <location>
        <begin position="7"/>
        <end position="24"/>
    </location>
</feature>
<evidence type="ECO:0000256" key="1">
    <source>
        <dbReference type="SAM" id="Phobius"/>
    </source>
</evidence>
<keyword evidence="1" id="KW-0472">Membrane</keyword>
<keyword evidence="4" id="KW-1185">Reference proteome</keyword>
<gene>
    <name evidence="3" type="ORF">SAMN05443547_0855</name>
</gene>
<dbReference type="OrthoDB" id="290051at2"/>
<dbReference type="GO" id="GO:0016747">
    <property type="term" value="F:acyltransferase activity, transferring groups other than amino-acyl groups"/>
    <property type="evidence" value="ECO:0007669"/>
    <property type="project" value="InterPro"/>
</dbReference>
<keyword evidence="1" id="KW-0812">Transmembrane</keyword>
<keyword evidence="1" id="KW-1133">Transmembrane helix</keyword>
<dbReference type="PANTHER" id="PTHR23028">
    <property type="entry name" value="ACETYLTRANSFERASE"/>
    <property type="match status" value="1"/>
</dbReference>
<dbReference type="GO" id="GO:0016787">
    <property type="term" value="F:hydrolase activity"/>
    <property type="evidence" value="ECO:0007669"/>
    <property type="project" value="UniProtKB-KW"/>
</dbReference>
<sequence length="347" mass="41697">MKYIRGINGLRAVAVIFVIISHWFPKTFFLNKLPLGNIGVDIFFVISGFLITSILLKENKDIEAKQNGFFQRLMIFFLKRTFRIFPIYYMLLFFLYLTNGNEFRDYLIYYLTYTSNYLFYYTQNWHGLAAHFWSLAVEEQFYLFWPVLLFLTSKRNHLFLIIFLFFSGIGFSYFVNDNMSRVLTINCFHALGTGALLACLEFYEIKWRIKLYEIIKFLFYPLIILTILNYTIIENLFYPSRLVVSVLTFRILIMCIDDCNSNFLFKFLNIKFLDYLGMISYGLYLYHNIVPTYVNRFIRKYNIEIFENEQSSIYFQITVYFVLLILISSLSWSFIEKPLLKLKKYIQ</sequence>
<evidence type="ECO:0000313" key="3">
    <source>
        <dbReference type="EMBL" id="SHO72521.1"/>
    </source>
</evidence>
<evidence type="ECO:0000259" key="2">
    <source>
        <dbReference type="Pfam" id="PF01757"/>
    </source>
</evidence>
<name>A0A1M7ZUE8_9FLAO</name>
<dbReference type="STRING" id="416016.SAMN05443547_0855"/>
<feature type="transmembrane region" description="Helical" evidence="1">
    <location>
        <begin position="36"/>
        <end position="56"/>
    </location>
</feature>
<dbReference type="RefSeq" id="WP_073581722.1">
    <property type="nucleotide sequence ID" value="NZ_CBCSEA010000002.1"/>
</dbReference>
<feature type="transmembrane region" description="Helical" evidence="1">
    <location>
        <begin position="182"/>
        <end position="202"/>
    </location>
</feature>
<dbReference type="InterPro" id="IPR002656">
    <property type="entry name" value="Acyl_transf_3_dom"/>
</dbReference>